<reference evidence="2" key="1">
    <citation type="submission" date="2021-04" db="EMBL/GenBank/DDBJ databases">
        <title>Ouciella asimina sp. nov., isolated from the surface seawater in the hydrothermal field of Okinawa Trough.</title>
        <authorList>
            <person name="Shuang W."/>
        </authorList>
    </citation>
    <scope>NUCLEOTIDE SEQUENCE</scope>
    <source>
        <strain evidence="2">LXI357</strain>
    </source>
</reference>
<dbReference type="PANTHER" id="PTHR35849">
    <property type="entry name" value="BLR2341 PROTEIN"/>
    <property type="match status" value="1"/>
</dbReference>
<dbReference type="PANTHER" id="PTHR35849:SF2">
    <property type="entry name" value="BLR2341 PROTEIN"/>
    <property type="match status" value="1"/>
</dbReference>
<organism evidence="2 3">
    <name type="scientific">Stakelama marina</name>
    <dbReference type="NCBI Taxonomy" id="2826939"/>
    <lineage>
        <taxon>Bacteria</taxon>
        <taxon>Pseudomonadati</taxon>
        <taxon>Pseudomonadota</taxon>
        <taxon>Alphaproteobacteria</taxon>
        <taxon>Sphingomonadales</taxon>
        <taxon>Sphingomonadaceae</taxon>
        <taxon>Stakelama</taxon>
    </lineage>
</organism>
<accession>A0A8T4I9F5</accession>
<dbReference type="Gene3D" id="3.30.750.24">
    <property type="entry name" value="STAS domain"/>
    <property type="match status" value="1"/>
</dbReference>
<dbReference type="AlphaFoldDB" id="A0A8T4I9F5"/>
<dbReference type="InterPro" id="IPR002645">
    <property type="entry name" value="STAS_dom"/>
</dbReference>
<comment type="caution">
    <text evidence="2">The sequence shown here is derived from an EMBL/GenBank/DDBJ whole genome shotgun (WGS) entry which is preliminary data.</text>
</comment>
<evidence type="ECO:0000259" key="1">
    <source>
        <dbReference type="PROSITE" id="PS50801"/>
    </source>
</evidence>
<sequence length="110" mass="11369">MTIFDVGSELTVQTVAEVAPRLQGELAGGYPVTVDLSAADSIDVAGVQLLLSARRSAEAAGGDLKLADPCHPPLTAVLKRMGILDADGMPQSTDAAFWAPDANLSECEES</sequence>
<dbReference type="EMBL" id="JAGRQC010000001">
    <property type="protein sequence ID" value="MBR0550973.1"/>
    <property type="molecule type" value="Genomic_DNA"/>
</dbReference>
<dbReference type="SUPFAM" id="SSF52091">
    <property type="entry name" value="SpoIIaa-like"/>
    <property type="match status" value="1"/>
</dbReference>
<dbReference type="InterPro" id="IPR036513">
    <property type="entry name" value="STAS_dom_sf"/>
</dbReference>
<dbReference type="Pfam" id="PF13466">
    <property type="entry name" value="STAS_2"/>
    <property type="match status" value="1"/>
</dbReference>
<dbReference type="PROSITE" id="PS50801">
    <property type="entry name" value="STAS"/>
    <property type="match status" value="1"/>
</dbReference>
<evidence type="ECO:0000313" key="3">
    <source>
        <dbReference type="Proteomes" id="UP000676996"/>
    </source>
</evidence>
<feature type="domain" description="STAS" evidence="1">
    <location>
        <begin position="1"/>
        <end position="85"/>
    </location>
</feature>
<gene>
    <name evidence="2" type="ORF">J7S20_00465</name>
</gene>
<dbReference type="InterPro" id="IPR052746">
    <property type="entry name" value="MlaB_ABC_Transporter"/>
</dbReference>
<dbReference type="InterPro" id="IPR058548">
    <property type="entry name" value="MlaB-like_STAS"/>
</dbReference>
<keyword evidence="3" id="KW-1185">Reference proteome</keyword>
<dbReference type="CDD" id="cd07043">
    <property type="entry name" value="STAS_anti-anti-sigma_factors"/>
    <property type="match status" value="1"/>
</dbReference>
<proteinExistence type="predicted"/>
<protein>
    <submittedName>
        <fullName evidence="2">STAS domain-containing protein</fullName>
    </submittedName>
</protein>
<name>A0A8T4I9F5_9SPHN</name>
<dbReference type="Proteomes" id="UP000676996">
    <property type="component" value="Unassembled WGS sequence"/>
</dbReference>
<evidence type="ECO:0000313" key="2">
    <source>
        <dbReference type="EMBL" id="MBR0550973.1"/>
    </source>
</evidence>